<dbReference type="InterPro" id="IPR033334">
    <property type="entry name" value="LNG1/2"/>
</dbReference>
<sequence length="271" mass="30516">MSGKLLNEISEENQVLQRRVGCMMGIFQMLDRHRLLSGRRLSRKRLPPGGSAAAGDHLQAEENHQPSPRIDLEKKNLSRSLNENQRVSSLDFRDVVKGAINRDGGGPSAIKTSSSKEQSRFSTRLQEIPRLSLDSKQGSLMNSNQDSRIRSAEPAIKPTPSSRIPIEPAPWKQPQGKQTAHRRQPQETIYSETERKLKVPGFQQSNKDFRALERILEAIHAKGLMESKRRDKLSGVFEGFVRAAASLRTQKIAARIELEFRSPMAHLGLRI</sequence>
<feature type="region of interest" description="Disordered" evidence="1">
    <location>
        <begin position="42"/>
        <end position="83"/>
    </location>
</feature>
<feature type="compositionally biased region" description="Polar residues" evidence="1">
    <location>
        <begin position="134"/>
        <end position="146"/>
    </location>
</feature>
<reference evidence="2" key="1">
    <citation type="submission" date="2020-02" db="EMBL/GenBank/DDBJ databases">
        <authorList>
            <person name="Scholz U."/>
            <person name="Mascher M."/>
            <person name="Fiebig A."/>
        </authorList>
    </citation>
    <scope>NUCLEOTIDE SEQUENCE</scope>
</reference>
<evidence type="ECO:0000256" key="1">
    <source>
        <dbReference type="SAM" id="MobiDB-lite"/>
    </source>
</evidence>
<keyword evidence="3" id="KW-1185">Reference proteome</keyword>
<gene>
    <name evidence="2" type="ORF">SI8410_03004170</name>
</gene>
<dbReference type="GO" id="GO:0051513">
    <property type="term" value="P:regulation of monopolar cell growth"/>
    <property type="evidence" value="ECO:0007669"/>
    <property type="project" value="InterPro"/>
</dbReference>
<name>A0A7I8K6Z3_SPIIN</name>
<dbReference type="PANTHER" id="PTHR31680">
    <property type="entry name" value="LONGIFOLIA PROTEIN"/>
    <property type="match status" value="1"/>
</dbReference>
<dbReference type="EMBL" id="LR746266">
    <property type="protein sequence ID" value="CAA7393416.1"/>
    <property type="molecule type" value="Genomic_DNA"/>
</dbReference>
<feature type="compositionally biased region" description="Polar residues" evidence="1">
    <location>
        <begin position="110"/>
        <end position="125"/>
    </location>
</feature>
<accession>A0A7I8K6Z3</accession>
<feature type="compositionally biased region" description="Basic and acidic residues" evidence="1">
    <location>
        <begin position="58"/>
        <end position="76"/>
    </location>
</feature>
<dbReference type="Proteomes" id="UP000663760">
    <property type="component" value="Chromosome 3"/>
</dbReference>
<organism evidence="2 3">
    <name type="scientific">Spirodela intermedia</name>
    <name type="common">Intermediate duckweed</name>
    <dbReference type="NCBI Taxonomy" id="51605"/>
    <lineage>
        <taxon>Eukaryota</taxon>
        <taxon>Viridiplantae</taxon>
        <taxon>Streptophyta</taxon>
        <taxon>Embryophyta</taxon>
        <taxon>Tracheophyta</taxon>
        <taxon>Spermatophyta</taxon>
        <taxon>Magnoliopsida</taxon>
        <taxon>Liliopsida</taxon>
        <taxon>Araceae</taxon>
        <taxon>Lemnoideae</taxon>
        <taxon>Spirodela</taxon>
    </lineage>
</organism>
<dbReference type="PANTHER" id="PTHR31680:SF4">
    <property type="entry name" value="LONGIFOLIA PROTEIN"/>
    <property type="match status" value="1"/>
</dbReference>
<evidence type="ECO:0000313" key="2">
    <source>
        <dbReference type="EMBL" id="CAA7393416.1"/>
    </source>
</evidence>
<protein>
    <submittedName>
        <fullName evidence="2">Uncharacterized protein</fullName>
    </submittedName>
</protein>
<feature type="region of interest" description="Disordered" evidence="1">
    <location>
        <begin position="98"/>
        <end position="188"/>
    </location>
</feature>
<dbReference type="AlphaFoldDB" id="A0A7I8K6Z3"/>
<proteinExistence type="predicted"/>
<evidence type="ECO:0000313" key="3">
    <source>
        <dbReference type="Proteomes" id="UP000663760"/>
    </source>
</evidence>
<dbReference type="OrthoDB" id="1929599at2759"/>